<organism evidence="1">
    <name type="scientific">uncultured marine group II/III euryarchaeote AD1000_88_C03</name>
    <dbReference type="NCBI Taxonomy" id="1457820"/>
    <lineage>
        <taxon>Archaea</taxon>
        <taxon>Methanobacteriati</taxon>
        <taxon>Methanobacteriota</taxon>
        <taxon>environmental samples</taxon>
    </lineage>
</organism>
<dbReference type="AlphaFoldDB" id="A0A075G4Z5"/>
<accession>A0A075G4Z5</accession>
<name>A0A075G4Z5_9EURY</name>
<reference evidence="1" key="1">
    <citation type="journal article" date="2014" name="Genome Biol. Evol.">
        <title>Pangenome evidence for extensive interdomain horizontal transfer affecting lineage core and shell genes in uncultured planktonic thaumarchaeota and euryarchaeota.</title>
        <authorList>
            <person name="Deschamps P."/>
            <person name="Zivanovic Y."/>
            <person name="Moreira D."/>
            <person name="Rodriguez-Valera F."/>
            <person name="Lopez-Garcia P."/>
        </authorList>
    </citation>
    <scope>NUCLEOTIDE SEQUENCE</scope>
</reference>
<proteinExistence type="predicted"/>
<protein>
    <submittedName>
        <fullName evidence="1">Uncharacterized protein</fullName>
    </submittedName>
</protein>
<sequence>MVAYAFPFSVWAAMLTPSSACFFDETLTYTTALSLEPFEVLFSVFVIPLGNAAFLLNSSHLP</sequence>
<evidence type="ECO:0000313" key="1">
    <source>
        <dbReference type="EMBL" id="AIE96872.1"/>
    </source>
</evidence>
<dbReference type="EMBL" id="KF900491">
    <property type="protein sequence ID" value="AIE96872.1"/>
    <property type="molecule type" value="Genomic_DNA"/>
</dbReference>